<protein>
    <submittedName>
        <fullName evidence="1">Uncharacterized protein</fullName>
    </submittedName>
</protein>
<accession>A0A7C9VGB5</accession>
<reference evidence="1" key="1">
    <citation type="submission" date="2020-02" db="EMBL/GenBank/DDBJ databases">
        <title>Draft genome sequence of Candidatus Afipia apatlaquensis IBT-C3, a potential strain for decolorization of textile dyes.</title>
        <authorList>
            <person name="Sanchez-Reyes A."/>
            <person name="Breton-Deval L."/>
            <person name="Mangelson H."/>
            <person name="Sanchez-Flores A."/>
        </authorList>
    </citation>
    <scope>NUCLEOTIDE SEQUENCE [LARGE SCALE GENOMIC DNA]</scope>
    <source>
        <strain evidence="1">IBT-C3</strain>
    </source>
</reference>
<comment type="caution">
    <text evidence="1">The sequence shown here is derived from an EMBL/GenBank/DDBJ whole genome shotgun (WGS) entry which is preliminary data.</text>
</comment>
<keyword evidence="2" id="KW-1185">Reference proteome</keyword>
<dbReference type="Proteomes" id="UP000480266">
    <property type="component" value="Unassembled WGS sequence"/>
</dbReference>
<sequence>MKKFLKAQPLLPEEIVKLVCAIARDMAREDHERAALARKGPRKRVLTPRKS</sequence>
<proteinExistence type="predicted"/>
<organism evidence="1 2">
    <name type="scientific">Candidatus Afipia apatlaquensis</name>
    <dbReference type="NCBI Taxonomy" id="2712852"/>
    <lineage>
        <taxon>Bacteria</taxon>
        <taxon>Pseudomonadati</taxon>
        <taxon>Pseudomonadota</taxon>
        <taxon>Alphaproteobacteria</taxon>
        <taxon>Hyphomicrobiales</taxon>
        <taxon>Nitrobacteraceae</taxon>
        <taxon>Afipia</taxon>
    </lineage>
</organism>
<evidence type="ECO:0000313" key="2">
    <source>
        <dbReference type="Proteomes" id="UP000480266"/>
    </source>
</evidence>
<name>A0A7C9VGB5_9BRAD</name>
<gene>
    <name evidence="1" type="ORF">G4V63_18480</name>
</gene>
<evidence type="ECO:0000313" key="1">
    <source>
        <dbReference type="EMBL" id="NGX97127.1"/>
    </source>
</evidence>
<dbReference type="AlphaFoldDB" id="A0A7C9VGB5"/>
<dbReference type="EMBL" id="JAAMRR010000940">
    <property type="protein sequence ID" value="NGX97127.1"/>
    <property type="molecule type" value="Genomic_DNA"/>
</dbReference>